<feature type="binding site" evidence="9">
    <location>
        <position position="80"/>
    </location>
    <ligand>
        <name>Zn(2+)</name>
        <dbReference type="ChEBI" id="CHEBI:29105"/>
        <label>2</label>
    </ligand>
</feature>
<name>A0A1D1VMI5_RAMVA</name>
<accession>A0A1D1VMI5</accession>
<evidence type="ECO:0000256" key="8">
    <source>
        <dbReference type="PIRNR" id="PIRNR005586"/>
    </source>
</evidence>
<evidence type="ECO:0000259" key="11">
    <source>
        <dbReference type="PROSITE" id="PS51133"/>
    </source>
</evidence>
<feature type="binding site" evidence="9">
    <location>
        <position position="83"/>
    </location>
    <ligand>
        <name>Zn(2+)</name>
        <dbReference type="ChEBI" id="CHEBI:29105"/>
        <label>2</label>
    </ligand>
</feature>
<feature type="domain" description="TFIIS-type" evidence="11">
    <location>
        <begin position="76"/>
        <end position="116"/>
    </location>
</feature>
<dbReference type="Pfam" id="PF01096">
    <property type="entry name" value="Zn_ribbon_TFIIS"/>
    <property type="match status" value="1"/>
</dbReference>
<feature type="binding site" evidence="9">
    <location>
        <position position="108"/>
    </location>
    <ligand>
        <name>Zn(2+)</name>
        <dbReference type="ChEBI" id="CHEBI:29105"/>
        <label>2</label>
    </ligand>
</feature>
<dbReference type="OrthoDB" id="10056816at2759"/>
<evidence type="ECO:0000256" key="10">
    <source>
        <dbReference type="PIRSR" id="PIRSR005586-2"/>
    </source>
</evidence>
<comment type="function">
    <text evidence="7">Core component of RNA polymerase I (Pol I), a DNA-dependent RNA polymerase which synthesizes ribosomal RNA precursors using the four ribonucleoside triphosphates as substrates. Can mediate Pol I proofreading of the nascent RNA transcript. Anchors into the Pol I active site to monitor transcription fidelity and cleave mis-incorporated 5'-ribonucleotides.</text>
</comment>
<comment type="similarity">
    <text evidence="8">Belongs to the archaeal rpoM/eukaryotic RPA12/RPB9/RPC11 RNA polymerase family.</text>
</comment>
<feature type="binding site" evidence="9">
    <location>
        <position position="28"/>
    </location>
    <ligand>
        <name>Zn(2+)</name>
        <dbReference type="ChEBI" id="CHEBI:29105"/>
        <label>1</label>
    </ligand>
</feature>
<keyword evidence="3 9" id="KW-0479">Metal-binding</keyword>
<evidence type="ECO:0000256" key="9">
    <source>
        <dbReference type="PIRSR" id="PIRSR005586-1"/>
    </source>
</evidence>
<dbReference type="InterPro" id="IPR034004">
    <property type="entry name" value="Zn_ribbon_RPA12_C"/>
</dbReference>
<dbReference type="PROSITE" id="PS00466">
    <property type="entry name" value="ZF_TFIIS_1"/>
    <property type="match status" value="1"/>
</dbReference>
<evidence type="ECO:0000256" key="1">
    <source>
        <dbReference type="ARBA" id="ARBA00004604"/>
    </source>
</evidence>
<keyword evidence="8" id="KW-0804">Transcription</keyword>
<evidence type="ECO:0000256" key="2">
    <source>
        <dbReference type="ARBA" id="ARBA00022478"/>
    </source>
</evidence>
<dbReference type="GO" id="GO:0003676">
    <property type="term" value="F:nucleic acid binding"/>
    <property type="evidence" value="ECO:0007669"/>
    <property type="project" value="InterPro"/>
</dbReference>
<dbReference type="AlphaFoldDB" id="A0A1D1VMI5"/>
<evidence type="ECO:0000256" key="3">
    <source>
        <dbReference type="ARBA" id="ARBA00022723"/>
    </source>
</evidence>
<dbReference type="PANTHER" id="PTHR11239:SF14">
    <property type="entry name" value="DNA-DIRECTED RNA POLYMERASE I SUBUNIT RPA12"/>
    <property type="match status" value="1"/>
</dbReference>
<sequence>MDVFADDPNFCSACGTILPLDNSSLLKCIKCGQKSDLAKMNLPAKTTRIYFNTPAKTKTAAQEEAAHATVSDGPIADKKCRKCEHQGLTYMTLQLRSADEGQTVIYTCPNCGSKEVENS</sequence>
<dbReference type="PIRSF" id="PIRSF005586">
    <property type="entry name" value="RNApol_RpoM"/>
    <property type="match status" value="1"/>
</dbReference>
<dbReference type="GO" id="GO:0006363">
    <property type="term" value="P:termination of RNA polymerase I transcription"/>
    <property type="evidence" value="ECO:0007669"/>
    <property type="project" value="TreeGrafter"/>
</dbReference>
<dbReference type="PANTHER" id="PTHR11239">
    <property type="entry name" value="DNA-DIRECTED RNA POLYMERASE"/>
    <property type="match status" value="1"/>
</dbReference>
<dbReference type="CDD" id="cd10507">
    <property type="entry name" value="Zn-ribbon_RPA12"/>
    <property type="match status" value="1"/>
</dbReference>
<feature type="binding site" evidence="9">
    <location>
        <position position="11"/>
    </location>
    <ligand>
        <name>Zn(2+)</name>
        <dbReference type="ChEBI" id="CHEBI:29105"/>
        <label>1</label>
    </ligand>
</feature>
<evidence type="ECO:0000256" key="7">
    <source>
        <dbReference type="ARBA" id="ARBA00044497"/>
    </source>
</evidence>
<evidence type="ECO:0000256" key="4">
    <source>
        <dbReference type="ARBA" id="ARBA00022771"/>
    </source>
</evidence>
<dbReference type="STRING" id="947166.A0A1D1VMI5"/>
<dbReference type="Gene3D" id="2.20.25.10">
    <property type="match status" value="1"/>
</dbReference>
<proteinExistence type="inferred from homology"/>
<keyword evidence="4 10" id="KW-0863">Zinc-finger</keyword>
<evidence type="ECO:0000256" key="5">
    <source>
        <dbReference type="ARBA" id="ARBA00022833"/>
    </source>
</evidence>
<dbReference type="PROSITE" id="PS51133">
    <property type="entry name" value="ZF_TFIIS_2"/>
    <property type="match status" value="1"/>
</dbReference>
<reference evidence="12 13" key="1">
    <citation type="journal article" date="2016" name="Nat. Commun.">
        <title>Extremotolerant tardigrade genome and improved radiotolerance of human cultured cells by tardigrade-unique protein.</title>
        <authorList>
            <person name="Hashimoto T."/>
            <person name="Horikawa D.D."/>
            <person name="Saito Y."/>
            <person name="Kuwahara H."/>
            <person name="Kozuka-Hata H."/>
            <person name="Shin-I T."/>
            <person name="Minakuchi Y."/>
            <person name="Ohishi K."/>
            <person name="Motoyama A."/>
            <person name="Aizu T."/>
            <person name="Enomoto A."/>
            <person name="Kondo K."/>
            <person name="Tanaka S."/>
            <person name="Hara Y."/>
            <person name="Koshikawa S."/>
            <person name="Sagara H."/>
            <person name="Miura T."/>
            <person name="Yokobori S."/>
            <person name="Miyagawa K."/>
            <person name="Suzuki Y."/>
            <person name="Kubo T."/>
            <person name="Oyama M."/>
            <person name="Kohara Y."/>
            <person name="Fujiyama A."/>
            <person name="Arakawa K."/>
            <person name="Katayama T."/>
            <person name="Toyoda A."/>
            <person name="Kunieda T."/>
        </authorList>
    </citation>
    <scope>NUCLEOTIDE SEQUENCE [LARGE SCALE GENOMIC DNA]</scope>
    <source>
        <strain evidence="12 13">YOKOZUNA-1</strain>
    </source>
</reference>
<evidence type="ECO:0000313" key="13">
    <source>
        <dbReference type="Proteomes" id="UP000186922"/>
    </source>
</evidence>
<organism evidence="12 13">
    <name type="scientific">Ramazzottius varieornatus</name>
    <name type="common">Water bear</name>
    <name type="synonym">Tardigrade</name>
    <dbReference type="NCBI Taxonomy" id="947166"/>
    <lineage>
        <taxon>Eukaryota</taxon>
        <taxon>Metazoa</taxon>
        <taxon>Ecdysozoa</taxon>
        <taxon>Tardigrada</taxon>
        <taxon>Eutardigrada</taxon>
        <taxon>Parachela</taxon>
        <taxon>Hypsibioidea</taxon>
        <taxon>Ramazzottiidae</taxon>
        <taxon>Ramazzottius</taxon>
    </lineage>
</organism>
<dbReference type="GO" id="GO:0005736">
    <property type="term" value="C:RNA polymerase I complex"/>
    <property type="evidence" value="ECO:0007669"/>
    <property type="project" value="TreeGrafter"/>
</dbReference>
<feature type="zinc finger region" description="C4-type" evidence="10">
    <location>
        <begin position="11"/>
        <end position="31"/>
    </location>
</feature>
<dbReference type="GO" id="GO:0008270">
    <property type="term" value="F:zinc ion binding"/>
    <property type="evidence" value="ECO:0007669"/>
    <property type="project" value="UniProtKB-KW"/>
</dbReference>
<dbReference type="SMART" id="SM00440">
    <property type="entry name" value="ZnF_C2C2"/>
    <property type="match status" value="1"/>
</dbReference>
<evidence type="ECO:0000256" key="6">
    <source>
        <dbReference type="ARBA" id="ARBA00023242"/>
    </source>
</evidence>
<feature type="binding site" evidence="9">
    <location>
        <position position="111"/>
    </location>
    <ligand>
        <name>Zn(2+)</name>
        <dbReference type="ChEBI" id="CHEBI:29105"/>
        <label>2</label>
    </ligand>
</feature>
<feature type="binding site" evidence="9">
    <location>
        <position position="31"/>
    </location>
    <ligand>
        <name>Zn(2+)</name>
        <dbReference type="ChEBI" id="CHEBI:29105"/>
        <label>1</label>
    </ligand>
</feature>
<comment type="caution">
    <text evidence="12">The sequence shown here is derived from an EMBL/GenBank/DDBJ whole genome shotgun (WGS) entry which is preliminary data.</text>
</comment>
<evidence type="ECO:0000313" key="12">
    <source>
        <dbReference type="EMBL" id="GAU99708.1"/>
    </source>
</evidence>
<dbReference type="EMBL" id="BDGG01000005">
    <property type="protein sequence ID" value="GAU99708.1"/>
    <property type="molecule type" value="Genomic_DNA"/>
</dbReference>
<gene>
    <name evidence="12" type="primary">RvY_10667-1</name>
    <name evidence="12" type="synonym">RvY_10667.1</name>
    <name evidence="12" type="ORF">RvY_10667</name>
</gene>
<dbReference type="Proteomes" id="UP000186922">
    <property type="component" value="Unassembled WGS sequence"/>
</dbReference>
<dbReference type="SUPFAM" id="SSF57783">
    <property type="entry name" value="Zinc beta-ribbon"/>
    <property type="match status" value="1"/>
</dbReference>
<comment type="function">
    <text evidence="8">DNA-dependent RNA polymerase catalyzes the transcription of DNA into RNA using the four ribonucleoside triphosphates as substrates.</text>
</comment>
<keyword evidence="5 9" id="KW-0862">Zinc</keyword>
<keyword evidence="6 8" id="KW-0539">Nucleus</keyword>
<dbReference type="GO" id="GO:0003899">
    <property type="term" value="F:DNA-directed RNA polymerase activity"/>
    <property type="evidence" value="ECO:0007669"/>
    <property type="project" value="InterPro"/>
</dbReference>
<feature type="binding site" evidence="9">
    <location>
        <position position="14"/>
    </location>
    <ligand>
        <name>Zn(2+)</name>
        <dbReference type="ChEBI" id="CHEBI:29105"/>
        <label>1</label>
    </ligand>
</feature>
<dbReference type="InterPro" id="IPR001222">
    <property type="entry name" value="Znf_TFIIS"/>
</dbReference>
<dbReference type="InterPro" id="IPR012164">
    <property type="entry name" value="Rpa12/Rpb9/Rpc10/TFS"/>
</dbReference>
<comment type="subcellular location">
    <subcellularLocation>
        <location evidence="1">Nucleus</location>
        <location evidence="1">Nucleolus</location>
    </subcellularLocation>
</comment>
<keyword evidence="2 8" id="KW-0240">DNA-directed RNA polymerase</keyword>
<keyword evidence="13" id="KW-1185">Reference proteome</keyword>
<protein>
    <recommendedName>
        <fullName evidence="8">DNA-directed RNA polymerase subunit</fullName>
    </recommendedName>
</protein>